<dbReference type="EMBL" id="KL584770">
    <property type="protein sequence ID" value="KEQ92556.1"/>
    <property type="molecule type" value="Genomic_DNA"/>
</dbReference>
<dbReference type="GeneID" id="25367101"/>
<dbReference type="RefSeq" id="XP_013341074.1">
    <property type="nucleotide sequence ID" value="XM_013485620.1"/>
</dbReference>
<keyword evidence="2" id="KW-1185">Reference proteome</keyword>
<sequence length="152" mass="16925">MTAFSCLPLPEPVQLSKTDLVSVADRPDARPTADYSRNLLPTCPTCLLSLQPIEKDTALMQSFCLGRTTWNIVSSERTAKEVGGRTRKQLRGLPSNLDDRSKKISWSRELRSSFLCTDRQSYFAVCDRVTGSCSGIPLAIVQYLLHLQVTCI</sequence>
<evidence type="ECO:0000313" key="2">
    <source>
        <dbReference type="Proteomes" id="UP000030641"/>
    </source>
</evidence>
<proteinExistence type="predicted"/>
<dbReference type="HOGENOM" id="CLU_1721996_0_0_1"/>
<evidence type="ECO:0000313" key="1">
    <source>
        <dbReference type="EMBL" id="KEQ92556.1"/>
    </source>
</evidence>
<dbReference type="Proteomes" id="UP000030641">
    <property type="component" value="Unassembled WGS sequence"/>
</dbReference>
<dbReference type="InParanoid" id="A0A074Z0E1"/>
<dbReference type="AlphaFoldDB" id="A0A074Z0E1"/>
<protein>
    <submittedName>
        <fullName evidence="1">Uncharacterized protein</fullName>
    </submittedName>
</protein>
<reference evidence="1 2" key="1">
    <citation type="journal article" date="2014" name="BMC Genomics">
        <title>Genome sequencing of four Aureobasidium pullulans varieties: biotechnological potential, stress tolerance, and description of new species.</title>
        <authorList>
            <person name="Gostin Ar C."/>
            <person name="Ohm R.A."/>
            <person name="Kogej T."/>
            <person name="Sonjak S."/>
            <person name="Turk M."/>
            <person name="Zajc J."/>
            <person name="Zalar P."/>
            <person name="Grube M."/>
            <person name="Sun H."/>
            <person name="Han J."/>
            <person name="Sharma A."/>
            <person name="Chiniquy J."/>
            <person name="Ngan C.Y."/>
            <person name="Lipzen A."/>
            <person name="Barry K."/>
            <person name="Grigoriev I.V."/>
            <person name="Gunde-Cimerman N."/>
        </authorList>
    </citation>
    <scope>NUCLEOTIDE SEQUENCE [LARGE SCALE GENOMIC DNA]</scope>
    <source>
        <strain evidence="1 2">EXF-2481</strain>
    </source>
</reference>
<organism evidence="1 2">
    <name type="scientific">Aureobasidium subglaciale (strain EXF-2481)</name>
    <name type="common">Aureobasidium pullulans var. subglaciale</name>
    <dbReference type="NCBI Taxonomy" id="1043005"/>
    <lineage>
        <taxon>Eukaryota</taxon>
        <taxon>Fungi</taxon>
        <taxon>Dikarya</taxon>
        <taxon>Ascomycota</taxon>
        <taxon>Pezizomycotina</taxon>
        <taxon>Dothideomycetes</taxon>
        <taxon>Dothideomycetidae</taxon>
        <taxon>Dothideales</taxon>
        <taxon>Saccotheciaceae</taxon>
        <taxon>Aureobasidium</taxon>
    </lineage>
</organism>
<name>A0A074Z0E1_AURSE</name>
<accession>A0A074Z0E1</accession>
<gene>
    <name evidence="1" type="ORF">AUEXF2481DRAFT_422640</name>
</gene>